<sequence length="345" mass="38616">MSWCNLLSGQADIPPAVVCSYFKPGWLDREAPILYHGINQKFERKGGAAMFNPQLATFVCVADCGSFSQAAEKLYLSSTAVMKQLNALERHLELKLLERTRRGTVLTPAGEVIYRYARQMFADSDRALREARAAAQAARSAFCVGTSILNPCRPFMDLWYRFCGHFPGYQLHLVPYEDDHQGILGEIGALGEKFDFLIGACDSRQWLDRCNFLPLGEYRHCIAVPRGHPLAGRKGLTLAELHGETLMMVKQGDSPSVDRVRAAVEAHPQIHIEDTPQFYDMEVFNRSVQTGHLLMSLDCWTEVHPSLVTLPVDWNFTIPYGLLYQLRPGADVARFVALVRGDGPA</sequence>
<dbReference type="AlphaFoldDB" id="G9YRR5"/>
<keyword evidence="3" id="KW-0238">DNA-binding</keyword>
<evidence type="ECO:0000313" key="6">
    <source>
        <dbReference type="EMBL" id="EHM48691.1"/>
    </source>
</evidence>
<dbReference type="EMBL" id="AGCK01000183">
    <property type="protein sequence ID" value="EHM48691.1"/>
    <property type="molecule type" value="Genomic_DNA"/>
</dbReference>
<gene>
    <name evidence="6" type="ORF">HMPREF0372_02205</name>
</gene>
<dbReference type="CDD" id="cd05466">
    <property type="entry name" value="PBP2_LTTR_substrate"/>
    <property type="match status" value="1"/>
</dbReference>
<protein>
    <submittedName>
        <fullName evidence="6">Transcriptional regulator, LysR family</fullName>
    </submittedName>
</protein>
<comment type="similarity">
    <text evidence="1">Belongs to the LysR transcriptional regulatory family.</text>
</comment>
<dbReference type="SUPFAM" id="SSF46785">
    <property type="entry name" value="Winged helix' DNA-binding domain"/>
    <property type="match status" value="1"/>
</dbReference>
<dbReference type="InterPro" id="IPR036388">
    <property type="entry name" value="WH-like_DNA-bd_sf"/>
</dbReference>
<dbReference type="InterPro" id="IPR000847">
    <property type="entry name" value="LysR_HTH_N"/>
</dbReference>
<dbReference type="STRING" id="292800.A4U99_11785"/>
<evidence type="ECO:0000259" key="5">
    <source>
        <dbReference type="PROSITE" id="PS50931"/>
    </source>
</evidence>
<dbReference type="InterPro" id="IPR036390">
    <property type="entry name" value="WH_DNA-bd_sf"/>
</dbReference>
<organism evidence="6 7">
    <name type="scientific">Flavonifractor plautii ATCC 29863</name>
    <dbReference type="NCBI Taxonomy" id="411475"/>
    <lineage>
        <taxon>Bacteria</taxon>
        <taxon>Bacillati</taxon>
        <taxon>Bacillota</taxon>
        <taxon>Clostridia</taxon>
        <taxon>Eubacteriales</taxon>
        <taxon>Oscillospiraceae</taxon>
        <taxon>Flavonifractor</taxon>
    </lineage>
</organism>
<dbReference type="FunFam" id="1.10.10.10:FF:000001">
    <property type="entry name" value="LysR family transcriptional regulator"/>
    <property type="match status" value="1"/>
</dbReference>
<reference evidence="6 7" key="1">
    <citation type="submission" date="2011-08" db="EMBL/GenBank/DDBJ databases">
        <authorList>
            <person name="Weinstock G."/>
            <person name="Sodergren E."/>
            <person name="Clifton S."/>
            <person name="Fulton L."/>
            <person name="Fulton B."/>
            <person name="Courtney L."/>
            <person name="Fronick C."/>
            <person name="Harrison M."/>
            <person name="Strong C."/>
            <person name="Farmer C."/>
            <person name="Delahaunty K."/>
            <person name="Markovic C."/>
            <person name="Hall O."/>
            <person name="Minx P."/>
            <person name="Tomlinson C."/>
            <person name="Mitreva M."/>
            <person name="Hou S."/>
            <person name="Chen J."/>
            <person name="Wollam A."/>
            <person name="Pepin K.H."/>
            <person name="Johnson M."/>
            <person name="Bhonagiri V."/>
            <person name="Zhang X."/>
            <person name="Suruliraj S."/>
            <person name="Warren W."/>
            <person name="Chinwalla A."/>
            <person name="Mardis E.R."/>
            <person name="Wilson R.K."/>
        </authorList>
    </citation>
    <scope>NUCLEOTIDE SEQUENCE [LARGE SCALE GENOMIC DNA]</scope>
    <source>
        <strain evidence="6 7">ATCC 29863</strain>
    </source>
</reference>
<evidence type="ECO:0000256" key="4">
    <source>
        <dbReference type="ARBA" id="ARBA00023163"/>
    </source>
</evidence>
<dbReference type="HOGENOM" id="CLU_039613_13_0_9"/>
<comment type="caution">
    <text evidence="6">The sequence shown here is derived from an EMBL/GenBank/DDBJ whole genome shotgun (WGS) entry which is preliminary data.</text>
</comment>
<dbReference type="InterPro" id="IPR005119">
    <property type="entry name" value="LysR_subst-bd"/>
</dbReference>
<dbReference type="PANTHER" id="PTHR30346:SF28">
    <property type="entry name" value="HTH-TYPE TRANSCRIPTIONAL REGULATOR CYNR"/>
    <property type="match status" value="1"/>
</dbReference>
<evidence type="ECO:0000256" key="3">
    <source>
        <dbReference type="ARBA" id="ARBA00023125"/>
    </source>
</evidence>
<dbReference type="PROSITE" id="PS50931">
    <property type="entry name" value="HTH_LYSR"/>
    <property type="match status" value="1"/>
</dbReference>
<keyword evidence="4" id="KW-0804">Transcription</keyword>
<dbReference type="GO" id="GO:0032993">
    <property type="term" value="C:protein-DNA complex"/>
    <property type="evidence" value="ECO:0007669"/>
    <property type="project" value="TreeGrafter"/>
</dbReference>
<name>G9YRR5_FLAPL</name>
<accession>G9YRR5</accession>
<feature type="domain" description="HTH lysR-type" evidence="5">
    <location>
        <begin position="54"/>
        <end position="107"/>
    </location>
</feature>
<dbReference type="Pfam" id="PF00126">
    <property type="entry name" value="HTH_1"/>
    <property type="match status" value="1"/>
</dbReference>
<evidence type="ECO:0000313" key="7">
    <source>
        <dbReference type="Proteomes" id="UP000004459"/>
    </source>
</evidence>
<dbReference type="Gene3D" id="3.40.190.290">
    <property type="match status" value="1"/>
</dbReference>
<dbReference type="PANTHER" id="PTHR30346">
    <property type="entry name" value="TRANSCRIPTIONAL DUAL REGULATOR HCAR-RELATED"/>
    <property type="match status" value="1"/>
</dbReference>
<dbReference type="SUPFAM" id="SSF53850">
    <property type="entry name" value="Periplasmic binding protein-like II"/>
    <property type="match status" value="1"/>
</dbReference>
<keyword evidence="2" id="KW-0805">Transcription regulation</keyword>
<dbReference type="Gene3D" id="1.10.10.10">
    <property type="entry name" value="Winged helix-like DNA-binding domain superfamily/Winged helix DNA-binding domain"/>
    <property type="match status" value="1"/>
</dbReference>
<dbReference type="GO" id="GO:0003700">
    <property type="term" value="F:DNA-binding transcription factor activity"/>
    <property type="evidence" value="ECO:0007669"/>
    <property type="project" value="InterPro"/>
</dbReference>
<proteinExistence type="inferred from homology"/>
<dbReference type="PATRIC" id="fig|411475.3.peg.1911"/>
<dbReference type="Pfam" id="PF03466">
    <property type="entry name" value="LysR_substrate"/>
    <property type="match status" value="1"/>
</dbReference>
<evidence type="ECO:0000256" key="2">
    <source>
        <dbReference type="ARBA" id="ARBA00023015"/>
    </source>
</evidence>
<evidence type="ECO:0000256" key="1">
    <source>
        <dbReference type="ARBA" id="ARBA00009437"/>
    </source>
</evidence>
<dbReference type="GO" id="GO:0003677">
    <property type="term" value="F:DNA binding"/>
    <property type="evidence" value="ECO:0007669"/>
    <property type="project" value="UniProtKB-KW"/>
</dbReference>
<dbReference type="Proteomes" id="UP000004459">
    <property type="component" value="Unassembled WGS sequence"/>
</dbReference>